<reference evidence="8 9" key="1">
    <citation type="submission" date="2023-01" db="EMBL/GenBank/DDBJ databases">
        <title>Analysis of 21 Apiospora genomes using comparative genomics revels a genus with tremendous synthesis potential of carbohydrate active enzymes and secondary metabolites.</title>
        <authorList>
            <person name="Sorensen T."/>
        </authorList>
    </citation>
    <scope>NUCLEOTIDE SEQUENCE [LARGE SCALE GENOMIC DNA]</scope>
    <source>
        <strain evidence="8 9">CBS 83171</strain>
    </source>
</reference>
<evidence type="ECO:0000256" key="1">
    <source>
        <dbReference type="ARBA" id="ARBA00004141"/>
    </source>
</evidence>
<gene>
    <name evidence="8" type="ORF">PG996_005298</name>
</gene>
<evidence type="ECO:0000256" key="5">
    <source>
        <dbReference type="ARBA" id="ARBA00038359"/>
    </source>
</evidence>
<feature type="transmembrane region" description="Helical" evidence="6">
    <location>
        <begin position="279"/>
        <end position="301"/>
    </location>
</feature>
<evidence type="ECO:0000256" key="4">
    <source>
        <dbReference type="ARBA" id="ARBA00023136"/>
    </source>
</evidence>
<feature type="transmembrane region" description="Helical" evidence="6">
    <location>
        <begin position="169"/>
        <end position="191"/>
    </location>
</feature>
<dbReference type="PANTHER" id="PTHR33048">
    <property type="entry name" value="PTH11-LIKE INTEGRAL MEMBRANE PROTEIN (AFU_ORTHOLOGUE AFUA_5G11245)"/>
    <property type="match status" value="1"/>
</dbReference>
<keyword evidence="2 6" id="KW-0812">Transmembrane</keyword>
<accession>A0ABR1VL28</accession>
<dbReference type="Proteomes" id="UP001446871">
    <property type="component" value="Unassembled WGS sequence"/>
</dbReference>
<evidence type="ECO:0000256" key="2">
    <source>
        <dbReference type="ARBA" id="ARBA00022692"/>
    </source>
</evidence>
<dbReference type="InterPro" id="IPR049326">
    <property type="entry name" value="Rhodopsin_dom_fungi"/>
</dbReference>
<comment type="caution">
    <text evidence="8">The sequence shown here is derived from an EMBL/GenBank/DDBJ whole genome shotgun (WGS) entry which is preliminary data.</text>
</comment>
<dbReference type="PANTHER" id="PTHR33048:SF92">
    <property type="entry name" value="INTEGRAL MEMBRANE PROTEIN"/>
    <property type="match status" value="1"/>
</dbReference>
<comment type="similarity">
    <text evidence="5">Belongs to the SAT4 family.</text>
</comment>
<evidence type="ECO:0000256" key="6">
    <source>
        <dbReference type="SAM" id="Phobius"/>
    </source>
</evidence>
<dbReference type="Pfam" id="PF20684">
    <property type="entry name" value="Fung_rhodopsin"/>
    <property type="match status" value="1"/>
</dbReference>
<dbReference type="EMBL" id="JAQQWM010000003">
    <property type="protein sequence ID" value="KAK8071950.1"/>
    <property type="molecule type" value="Genomic_DNA"/>
</dbReference>
<feature type="transmembrane region" description="Helical" evidence="6">
    <location>
        <begin position="117"/>
        <end position="140"/>
    </location>
</feature>
<evidence type="ECO:0000256" key="3">
    <source>
        <dbReference type="ARBA" id="ARBA00022989"/>
    </source>
</evidence>
<evidence type="ECO:0000313" key="8">
    <source>
        <dbReference type="EMBL" id="KAK8071950.1"/>
    </source>
</evidence>
<feature type="transmembrane region" description="Helical" evidence="6">
    <location>
        <begin position="203"/>
        <end position="224"/>
    </location>
</feature>
<sequence>MLLINDPHARAQKNKAYYPSNQKPARAPPDCLEPPTDPDSIIPGSCCAEAAGEDLALEEVAMASLSPIQNANQRSIVAIVVLFSIIPTTVVGLRLWARRISGQRIRWSDGFIILDNITLLVYWAFVLFSLVYPVVFAAGVDTYPDLDKLASMPESQGRSFLLGNTLTQLLFSFAVFLLKFSALAFFHELFWTVSSAARRVLNVLTYLTVVCATAGIIGSFYTSFPVYGTDNATGDDLFKLKVNGRFNFIATVVLDFAIFLVPIWQLYRVRIDSRKKRDIILAFGLGFLTCIVALVRISLWWHKWFQQNMILQWFLLGLEPSVGIVAVSVPLLRPILHRPARNPDNVRMHRLPSRAKAVSPEDGIITTTTFELSSRTSRPS</sequence>
<keyword evidence="4 6" id="KW-0472">Membrane</keyword>
<keyword evidence="3 6" id="KW-1133">Transmembrane helix</keyword>
<feature type="transmembrane region" description="Helical" evidence="6">
    <location>
        <begin position="313"/>
        <end position="332"/>
    </location>
</feature>
<comment type="subcellular location">
    <subcellularLocation>
        <location evidence="1">Membrane</location>
        <topology evidence="1">Multi-pass membrane protein</topology>
    </subcellularLocation>
</comment>
<protein>
    <recommendedName>
        <fullName evidence="7">Rhodopsin domain-containing protein</fullName>
    </recommendedName>
</protein>
<dbReference type="InterPro" id="IPR052337">
    <property type="entry name" value="SAT4-like"/>
</dbReference>
<feature type="domain" description="Rhodopsin" evidence="7">
    <location>
        <begin position="93"/>
        <end position="338"/>
    </location>
</feature>
<evidence type="ECO:0000313" key="9">
    <source>
        <dbReference type="Proteomes" id="UP001446871"/>
    </source>
</evidence>
<feature type="transmembrane region" description="Helical" evidence="6">
    <location>
        <begin position="244"/>
        <end position="267"/>
    </location>
</feature>
<organism evidence="8 9">
    <name type="scientific">Apiospora saccharicola</name>
    <dbReference type="NCBI Taxonomy" id="335842"/>
    <lineage>
        <taxon>Eukaryota</taxon>
        <taxon>Fungi</taxon>
        <taxon>Dikarya</taxon>
        <taxon>Ascomycota</taxon>
        <taxon>Pezizomycotina</taxon>
        <taxon>Sordariomycetes</taxon>
        <taxon>Xylariomycetidae</taxon>
        <taxon>Amphisphaeriales</taxon>
        <taxon>Apiosporaceae</taxon>
        <taxon>Apiospora</taxon>
    </lineage>
</organism>
<evidence type="ECO:0000259" key="7">
    <source>
        <dbReference type="Pfam" id="PF20684"/>
    </source>
</evidence>
<feature type="transmembrane region" description="Helical" evidence="6">
    <location>
        <begin position="76"/>
        <end position="96"/>
    </location>
</feature>
<keyword evidence="9" id="KW-1185">Reference proteome</keyword>
<proteinExistence type="inferred from homology"/>
<name>A0ABR1VL28_9PEZI</name>